<reference evidence="2 3" key="1">
    <citation type="submission" date="2011-09" db="EMBL/GenBank/DDBJ databases">
        <title>Complete sequence of chromosome of Thioflavicoccus mobilis 8321.</title>
        <authorList>
            <consortium name="US DOE Joint Genome Institute"/>
            <person name="Lucas S."/>
            <person name="Han J."/>
            <person name="Lapidus A."/>
            <person name="Cheng J.-F."/>
            <person name="Goodwin L."/>
            <person name="Pitluck S."/>
            <person name="Peters L."/>
            <person name="Ovchinnikova G."/>
            <person name="Lu M."/>
            <person name="Detter J.C."/>
            <person name="Han C."/>
            <person name="Tapia R."/>
            <person name="Land M."/>
            <person name="Hauser L."/>
            <person name="Kyrpides N."/>
            <person name="Ivanova N."/>
            <person name="Pagani I."/>
            <person name="Vogl K."/>
            <person name="Liu Z."/>
            <person name="Imhoff J."/>
            <person name="Thiel V."/>
            <person name="Frigaard N.-U."/>
            <person name="Bryant D."/>
            <person name="Woyke T."/>
        </authorList>
    </citation>
    <scope>NUCLEOTIDE SEQUENCE [LARGE SCALE GENOMIC DNA]</scope>
    <source>
        <strain evidence="2 3">8321</strain>
    </source>
</reference>
<keyword evidence="1" id="KW-0479">Metal-binding</keyword>
<evidence type="ECO:0000313" key="2">
    <source>
        <dbReference type="EMBL" id="AGA90950.1"/>
    </source>
</evidence>
<comment type="cofactor">
    <cofactor evidence="1">
        <name>Mg(2+)</name>
        <dbReference type="ChEBI" id="CHEBI:18420"/>
    </cofactor>
</comment>
<name>L0GZZ9_9GAMM</name>
<dbReference type="STRING" id="765912.Thimo_2203"/>
<dbReference type="KEGG" id="tmb:Thimo_2203"/>
<keyword evidence="1" id="KW-0460">Magnesium</keyword>
<evidence type="ECO:0000313" key="3">
    <source>
        <dbReference type="Proteomes" id="UP000010816"/>
    </source>
</evidence>
<dbReference type="EMBL" id="CP003051">
    <property type="protein sequence ID" value="AGA90950.1"/>
    <property type="molecule type" value="Genomic_DNA"/>
</dbReference>
<keyword evidence="3" id="KW-1185">Reference proteome</keyword>
<organism evidence="2 3">
    <name type="scientific">Thioflavicoccus mobilis 8321</name>
    <dbReference type="NCBI Taxonomy" id="765912"/>
    <lineage>
        <taxon>Bacteria</taxon>
        <taxon>Pseudomonadati</taxon>
        <taxon>Pseudomonadota</taxon>
        <taxon>Gammaproteobacteria</taxon>
        <taxon>Chromatiales</taxon>
        <taxon>Chromatiaceae</taxon>
        <taxon>Thioflavicoccus</taxon>
    </lineage>
</organism>
<dbReference type="InterPro" id="IPR034686">
    <property type="entry name" value="Terpene_cyclase-like_2"/>
</dbReference>
<dbReference type="PANTHER" id="PTHR35201:SF4">
    <property type="entry name" value="BETA-PINACENE SYNTHASE-RELATED"/>
    <property type="match status" value="1"/>
</dbReference>
<accession>L0GZZ9</accession>
<dbReference type="Proteomes" id="UP000010816">
    <property type="component" value="Chromosome"/>
</dbReference>
<comment type="similarity">
    <text evidence="1">Belongs to the terpene synthase family.</text>
</comment>
<dbReference type="InterPro" id="IPR008949">
    <property type="entry name" value="Isoprenoid_synthase_dom_sf"/>
</dbReference>
<keyword evidence="1" id="KW-0456">Lyase</keyword>
<proteinExistence type="inferred from homology"/>
<evidence type="ECO:0000256" key="1">
    <source>
        <dbReference type="RuleBase" id="RU366034"/>
    </source>
</evidence>
<dbReference type="GO" id="GO:0010333">
    <property type="term" value="F:terpene synthase activity"/>
    <property type="evidence" value="ECO:0007669"/>
    <property type="project" value="InterPro"/>
</dbReference>
<dbReference type="PANTHER" id="PTHR35201">
    <property type="entry name" value="TERPENE SYNTHASE"/>
    <property type="match status" value="1"/>
</dbReference>
<dbReference type="AlphaFoldDB" id="L0GZZ9"/>
<dbReference type="GO" id="GO:0046872">
    <property type="term" value="F:metal ion binding"/>
    <property type="evidence" value="ECO:0007669"/>
    <property type="project" value="UniProtKB-KW"/>
</dbReference>
<dbReference type="EC" id="4.2.3.-" evidence="1"/>
<dbReference type="Pfam" id="PF19086">
    <property type="entry name" value="Terpene_syn_C_2"/>
    <property type="match status" value="1"/>
</dbReference>
<protein>
    <recommendedName>
        <fullName evidence="1">Terpene synthase</fullName>
        <ecNumber evidence="1">4.2.3.-</ecNumber>
    </recommendedName>
</protein>
<sequence>MKPAYDTAMSENHFIRVDGARVLFRYGCLHDEPPFELEICCPLAAGLHGEHERILEQHRAWARELHILPNSETYERYCDTRFDLISAYQYYDLPLEAAVTAAHLMTWFFVFDDVMDIDVSQEKDIRSYRKRLCDRHLELLAGATVSEDDPPVIVAFGDFLRRVRRVSDGDLHPWYERMAHHLREYVMGTHWESLIGPTTAANCNTPLYLQVRHMTVGVAPCFDLMAIAKRIPPGPLLADPFVRRMERLAINYSIWINDLAGLCRDVRYGLGNVVSTLQHDHALSAAEAVRTVARQCDAELDAFLEVERQLPRLLGDEFAESGAGYVSYVDVLKRWMRGLVDWSARSARYRRFDVDMTLQNGTSIRQASRRHGPAIG</sequence>
<dbReference type="Gene3D" id="1.10.600.10">
    <property type="entry name" value="Farnesyl Diphosphate Synthase"/>
    <property type="match status" value="1"/>
</dbReference>
<dbReference type="HOGENOM" id="CLU_735554_0_0_6"/>
<gene>
    <name evidence="2" type="ORF">Thimo_2203</name>
</gene>
<dbReference type="SUPFAM" id="SSF48576">
    <property type="entry name" value="Terpenoid synthases"/>
    <property type="match status" value="1"/>
</dbReference>